<keyword evidence="3" id="KW-1185">Reference proteome</keyword>
<evidence type="ECO:0000313" key="3">
    <source>
        <dbReference type="Proteomes" id="UP001500740"/>
    </source>
</evidence>
<feature type="compositionally biased region" description="Polar residues" evidence="1">
    <location>
        <begin position="27"/>
        <end position="37"/>
    </location>
</feature>
<dbReference type="EMBL" id="BAAACZ010000015">
    <property type="protein sequence ID" value="GAA0463418.1"/>
    <property type="molecule type" value="Genomic_DNA"/>
</dbReference>
<dbReference type="Proteomes" id="UP001500740">
    <property type="component" value="Unassembled WGS sequence"/>
</dbReference>
<feature type="region of interest" description="Disordered" evidence="1">
    <location>
        <begin position="22"/>
        <end position="44"/>
    </location>
</feature>
<reference evidence="2 3" key="1">
    <citation type="journal article" date="2019" name="Int. J. Syst. Evol. Microbiol.">
        <title>The Global Catalogue of Microorganisms (GCM) 10K type strain sequencing project: providing services to taxonomists for standard genome sequencing and annotation.</title>
        <authorList>
            <consortium name="The Broad Institute Genomics Platform"/>
            <consortium name="The Broad Institute Genome Sequencing Center for Infectious Disease"/>
            <person name="Wu L."/>
            <person name="Ma J."/>
        </authorList>
    </citation>
    <scope>NUCLEOTIDE SEQUENCE [LARGE SCALE GENOMIC DNA]</scope>
    <source>
        <strain evidence="2 3">JCM 14193</strain>
    </source>
</reference>
<comment type="caution">
    <text evidence="2">The sequence shown here is derived from an EMBL/GenBank/DDBJ whole genome shotgun (WGS) entry which is preliminary data.</text>
</comment>
<organism evidence="2 3">
    <name type="scientific">Alkalibacillus silvisoli</name>
    <dbReference type="NCBI Taxonomy" id="392823"/>
    <lineage>
        <taxon>Bacteria</taxon>
        <taxon>Bacillati</taxon>
        <taxon>Bacillota</taxon>
        <taxon>Bacilli</taxon>
        <taxon>Bacillales</taxon>
        <taxon>Bacillaceae</taxon>
        <taxon>Alkalibacillus</taxon>
    </lineage>
</organism>
<gene>
    <name evidence="2" type="ORF">GCM10008935_18860</name>
</gene>
<evidence type="ECO:0000256" key="1">
    <source>
        <dbReference type="SAM" id="MobiDB-lite"/>
    </source>
</evidence>
<proteinExistence type="predicted"/>
<dbReference type="RefSeq" id="WP_343783304.1">
    <property type="nucleotide sequence ID" value="NZ_BAAACZ010000015.1"/>
</dbReference>
<name>A0ABN0ZYQ7_9BACI</name>
<dbReference type="PROSITE" id="PS51257">
    <property type="entry name" value="PROKAR_LIPOPROTEIN"/>
    <property type="match status" value="1"/>
</dbReference>
<evidence type="ECO:0000313" key="2">
    <source>
        <dbReference type="EMBL" id="GAA0463418.1"/>
    </source>
</evidence>
<protein>
    <submittedName>
        <fullName evidence="2">Uncharacterized protein</fullName>
    </submittedName>
</protein>
<sequence>MKKVYIGMSTIFFVLAGCSGEGLDEGSTGSTESQQEGKGNEMMTEDGKEVFNLDVTETHWCKLPHYIGSTFAN</sequence>
<accession>A0ABN0ZYQ7</accession>